<dbReference type="eggNOG" id="COG0675">
    <property type="taxonomic scope" value="Bacteria"/>
</dbReference>
<comment type="similarity">
    <text evidence="1">In the C-terminal section; belongs to the transposase 35 family.</text>
</comment>
<dbReference type="Proteomes" id="UP000192840">
    <property type="component" value="Unassembled WGS sequence"/>
</dbReference>
<keyword evidence="3" id="KW-0815">Transposition</keyword>
<evidence type="ECO:0000259" key="7">
    <source>
        <dbReference type="Pfam" id="PF07282"/>
    </source>
</evidence>
<proteinExistence type="inferred from homology"/>
<organism evidence="8 9">
    <name type="scientific">Lentzea albidocapillata</name>
    <dbReference type="NCBI Taxonomy" id="40571"/>
    <lineage>
        <taxon>Bacteria</taxon>
        <taxon>Bacillati</taxon>
        <taxon>Actinomycetota</taxon>
        <taxon>Actinomycetes</taxon>
        <taxon>Pseudonocardiales</taxon>
        <taxon>Pseudonocardiaceae</taxon>
        <taxon>Lentzea</taxon>
    </lineage>
</organism>
<evidence type="ECO:0000256" key="2">
    <source>
        <dbReference type="ARBA" id="ARBA00011044"/>
    </source>
</evidence>
<dbReference type="NCBIfam" id="TIGR01766">
    <property type="entry name" value="IS200/IS605 family accessory protein TnpB-like domain"/>
    <property type="match status" value="1"/>
</dbReference>
<dbReference type="PANTHER" id="PTHR30405:SF11">
    <property type="entry name" value="RNA-GUIDED DNA ENDONUCLEASE RV2885C-RELATED"/>
    <property type="match status" value="1"/>
</dbReference>
<gene>
    <name evidence="8" type="ORF">SAMN05660733_06957</name>
</gene>
<reference evidence="9" key="1">
    <citation type="submission" date="2017-04" db="EMBL/GenBank/DDBJ databases">
        <authorList>
            <person name="Varghese N."/>
            <person name="Submissions S."/>
        </authorList>
    </citation>
    <scope>NUCLEOTIDE SEQUENCE [LARGE SCALE GENOMIC DNA]</scope>
    <source>
        <strain evidence="9">DSM 44073</strain>
    </source>
</reference>
<evidence type="ECO:0000256" key="5">
    <source>
        <dbReference type="ARBA" id="ARBA00023172"/>
    </source>
</evidence>
<dbReference type="NCBIfam" id="NF040570">
    <property type="entry name" value="guided_TnpB"/>
    <property type="match status" value="1"/>
</dbReference>
<keyword evidence="5" id="KW-0233">DNA recombination</keyword>
<feature type="domain" description="Cas12f1-like TNB" evidence="7">
    <location>
        <begin position="310"/>
        <end position="376"/>
    </location>
</feature>
<accession>A0A1W2FL79</accession>
<keyword evidence="9" id="KW-1185">Reference proteome</keyword>
<dbReference type="InterPro" id="IPR051399">
    <property type="entry name" value="RNA-guided_DNA_endo/Transpos"/>
</dbReference>
<dbReference type="STRING" id="40571.SAMN05660733_06957"/>
<dbReference type="Pfam" id="PF01385">
    <property type="entry name" value="OrfB_IS605"/>
    <property type="match status" value="1"/>
</dbReference>
<protein>
    <submittedName>
        <fullName evidence="8">Transposase, IS605 OrfB family, central region</fullName>
    </submittedName>
</protein>
<name>A0A1W2FL79_9PSEU</name>
<dbReference type="GO" id="GO:0006310">
    <property type="term" value="P:DNA recombination"/>
    <property type="evidence" value="ECO:0007669"/>
    <property type="project" value="UniProtKB-KW"/>
</dbReference>
<evidence type="ECO:0000313" key="8">
    <source>
        <dbReference type="EMBL" id="SMD22719.1"/>
    </source>
</evidence>
<dbReference type="InterPro" id="IPR001959">
    <property type="entry name" value="Transposase"/>
</dbReference>
<evidence type="ECO:0000313" key="9">
    <source>
        <dbReference type="Proteomes" id="UP000192840"/>
    </source>
</evidence>
<dbReference type="OrthoDB" id="501880at2"/>
<dbReference type="AlphaFoldDB" id="A0A1W2FL79"/>
<dbReference type="EMBL" id="FWYC01000017">
    <property type="protein sequence ID" value="SMD22719.1"/>
    <property type="molecule type" value="Genomic_DNA"/>
</dbReference>
<comment type="similarity">
    <text evidence="2">In the N-terminal section; belongs to the transposase 2 family.</text>
</comment>
<dbReference type="GO" id="GO:0003677">
    <property type="term" value="F:DNA binding"/>
    <property type="evidence" value="ECO:0007669"/>
    <property type="project" value="UniProtKB-KW"/>
</dbReference>
<dbReference type="PANTHER" id="PTHR30405">
    <property type="entry name" value="TRANSPOSASE"/>
    <property type="match status" value="1"/>
</dbReference>
<dbReference type="Pfam" id="PF07282">
    <property type="entry name" value="Cas12f1-like_TNB"/>
    <property type="match status" value="1"/>
</dbReference>
<feature type="domain" description="Probable transposase IS891/IS1136/IS1341" evidence="6">
    <location>
        <begin position="184"/>
        <end position="279"/>
    </location>
</feature>
<evidence type="ECO:0000256" key="1">
    <source>
        <dbReference type="ARBA" id="ARBA00008761"/>
    </source>
</evidence>
<dbReference type="InterPro" id="IPR010095">
    <property type="entry name" value="Cas12f1-like_TNB"/>
</dbReference>
<evidence type="ECO:0000259" key="6">
    <source>
        <dbReference type="Pfam" id="PF01385"/>
    </source>
</evidence>
<keyword evidence="4" id="KW-0238">DNA-binding</keyword>
<evidence type="ECO:0000256" key="4">
    <source>
        <dbReference type="ARBA" id="ARBA00023125"/>
    </source>
</evidence>
<sequence length="399" mass="44505">MVINVKQVVQVRLLPTPEQASALGDTLRVCNTAASWLSARMHTDQVFRKFDVHKRFYAELRERFGLAAQPAIRVIGKTVDAYTTLRANLRAGNYGPPGSDRRRKAEDTPIRFRPLAGQPFDARCLSWQLGDAGRDGTVSIWTVAGRLRTVRIVANPRHLALLRSRSAIGETDLLHRDGVWLLHAVVDSPEAARREPANGFLGVDLGIVNIATTSDGDRFCGSRLNRYRKRQLRLRKRLQAKKTSSARRLLKKRRRKEARFAADVNHRISKNIVAEAERTGRGIAVEELTGIRARVRLRKPQRATLHSWAFAQLGQFLTYKAQQAGVVVVQVDPAYTSQTCHACGYVDKRNRRSQAVFHCGRCDFVGHADHNAALNIAACGVVCWGEVMRPDAAPILAAS</sequence>
<dbReference type="GO" id="GO:0032196">
    <property type="term" value="P:transposition"/>
    <property type="evidence" value="ECO:0007669"/>
    <property type="project" value="UniProtKB-KW"/>
</dbReference>
<evidence type="ECO:0000256" key="3">
    <source>
        <dbReference type="ARBA" id="ARBA00022578"/>
    </source>
</evidence>